<sequence length="70" mass="8055">MGEKKVIIKITEDGKIFAETVGIKGKQCLDYIHVLEELLEAETVDSEFTHEYFETNVLINRTQQQIIKGE</sequence>
<gene>
    <name evidence="1" type="ORF">HNQ34_003162</name>
</gene>
<dbReference type="RefSeq" id="WP_183256084.1">
    <property type="nucleotide sequence ID" value="NZ_JACHEP010000026.1"/>
</dbReference>
<reference evidence="1 2" key="1">
    <citation type="submission" date="2020-08" db="EMBL/GenBank/DDBJ databases">
        <title>Genomic Encyclopedia of Type Strains, Phase IV (KMG-IV): sequencing the most valuable type-strain genomes for metagenomic binning, comparative biology and taxonomic classification.</title>
        <authorList>
            <person name="Goeker M."/>
        </authorList>
    </citation>
    <scope>NUCLEOTIDE SEQUENCE [LARGE SCALE GENOMIC DNA]</scope>
    <source>
        <strain evidence="1 2">DSM 16325</strain>
    </source>
</reference>
<evidence type="ECO:0000313" key="2">
    <source>
        <dbReference type="Proteomes" id="UP000520011"/>
    </source>
</evidence>
<organism evidence="1 2">
    <name type="scientific">Anoxybacteroides tepidamans</name>
    <dbReference type="NCBI Taxonomy" id="265948"/>
    <lineage>
        <taxon>Bacteria</taxon>
        <taxon>Bacillati</taxon>
        <taxon>Bacillota</taxon>
        <taxon>Bacilli</taxon>
        <taxon>Bacillales</taxon>
        <taxon>Anoxybacillaceae</taxon>
        <taxon>Anoxybacteroides</taxon>
    </lineage>
</organism>
<proteinExistence type="predicted"/>
<dbReference type="InterPro" id="IPR021375">
    <property type="entry name" value="DUF2997"/>
</dbReference>
<dbReference type="Pfam" id="PF11211">
    <property type="entry name" value="DUF2997"/>
    <property type="match status" value="1"/>
</dbReference>
<dbReference type="EMBL" id="JACHEP010000026">
    <property type="protein sequence ID" value="MBB5326044.1"/>
    <property type="molecule type" value="Genomic_DNA"/>
</dbReference>
<name>A0A7W8ISU9_9BACL</name>
<accession>A0A7W8ISU9</accession>
<keyword evidence="2" id="KW-1185">Reference proteome</keyword>
<dbReference type="Proteomes" id="UP000520011">
    <property type="component" value="Unassembled WGS sequence"/>
</dbReference>
<evidence type="ECO:0008006" key="3">
    <source>
        <dbReference type="Google" id="ProtNLM"/>
    </source>
</evidence>
<protein>
    <recommendedName>
        <fullName evidence="3">DUF2997 domain-containing protein</fullName>
    </recommendedName>
</protein>
<dbReference type="AlphaFoldDB" id="A0A7W8ISU9"/>
<evidence type="ECO:0000313" key="1">
    <source>
        <dbReference type="EMBL" id="MBB5326044.1"/>
    </source>
</evidence>
<comment type="caution">
    <text evidence="1">The sequence shown here is derived from an EMBL/GenBank/DDBJ whole genome shotgun (WGS) entry which is preliminary data.</text>
</comment>